<dbReference type="Gene3D" id="1.10.10.60">
    <property type="entry name" value="Homeodomain-like"/>
    <property type="match status" value="1"/>
</dbReference>
<gene>
    <name evidence="5" type="ORF">H9812_03085</name>
</gene>
<dbReference type="InterPro" id="IPR020449">
    <property type="entry name" value="Tscrpt_reg_AraC-type_HTH"/>
</dbReference>
<dbReference type="PANTHER" id="PTHR43280:SF2">
    <property type="entry name" value="HTH-TYPE TRANSCRIPTIONAL REGULATOR EXSA"/>
    <property type="match status" value="1"/>
</dbReference>
<dbReference type="EMBL" id="DXBS01000060">
    <property type="protein sequence ID" value="HIZ24444.1"/>
    <property type="molecule type" value="Genomic_DNA"/>
</dbReference>
<dbReference type="Pfam" id="PF12833">
    <property type="entry name" value="HTH_18"/>
    <property type="match status" value="1"/>
</dbReference>
<dbReference type="PROSITE" id="PS01124">
    <property type="entry name" value="HTH_ARAC_FAMILY_2"/>
    <property type="match status" value="1"/>
</dbReference>
<dbReference type="PANTHER" id="PTHR43280">
    <property type="entry name" value="ARAC-FAMILY TRANSCRIPTIONAL REGULATOR"/>
    <property type="match status" value="1"/>
</dbReference>
<dbReference type="InterPro" id="IPR009057">
    <property type="entry name" value="Homeodomain-like_sf"/>
</dbReference>
<accession>A0A9D2DWR4</accession>
<dbReference type="Proteomes" id="UP000824044">
    <property type="component" value="Unassembled WGS sequence"/>
</dbReference>
<name>A0A9D2DWR4_9FIRM</name>
<dbReference type="PRINTS" id="PR00032">
    <property type="entry name" value="HTHARAC"/>
</dbReference>
<dbReference type="GO" id="GO:0003700">
    <property type="term" value="F:DNA-binding transcription factor activity"/>
    <property type="evidence" value="ECO:0007669"/>
    <property type="project" value="InterPro"/>
</dbReference>
<dbReference type="InterPro" id="IPR018060">
    <property type="entry name" value="HTH_AraC"/>
</dbReference>
<evidence type="ECO:0000256" key="1">
    <source>
        <dbReference type="ARBA" id="ARBA00023015"/>
    </source>
</evidence>
<comment type="caution">
    <text evidence="5">The sequence shown here is derived from an EMBL/GenBank/DDBJ whole genome shotgun (WGS) entry which is preliminary data.</text>
</comment>
<dbReference type="SUPFAM" id="SSF46689">
    <property type="entry name" value="Homeodomain-like"/>
    <property type="match status" value="1"/>
</dbReference>
<keyword evidence="1" id="KW-0805">Transcription regulation</keyword>
<feature type="domain" description="HTH araC/xylS-type" evidence="4">
    <location>
        <begin position="26"/>
        <end position="80"/>
    </location>
</feature>
<evidence type="ECO:0000256" key="2">
    <source>
        <dbReference type="ARBA" id="ARBA00023125"/>
    </source>
</evidence>
<evidence type="ECO:0000256" key="3">
    <source>
        <dbReference type="ARBA" id="ARBA00023163"/>
    </source>
</evidence>
<organism evidence="5 6">
    <name type="scientific">Candidatus Gallimonas intestinigallinarum</name>
    <dbReference type="NCBI Taxonomy" id="2838604"/>
    <lineage>
        <taxon>Bacteria</taxon>
        <taxon>Bacillati</taxon>
        <taxon>Bacillota</taxon>
        <taxon>Clostridia</taxon>
        <taxon>Candidatus Gallimonas</taxon>
    </lineage>
</organism>
<reference evidence="5" key="2">
    <citation type="submission" date="2021-04" db="EMBL/GenBank/DDBJ databases">
        <authorList>
            <person name="Gilroy R."/>
        </authorList>
    </citation>
    <scope>NUCLEOTIDE SEQUENCE</scope>
    <source>
        <strain evidence="5">CHK33-5263</strain>
    </source>
</reference>
<protein>
    <submittedName>
        <fullName evidence="5">Helix-turn-helix domain-containing protein</fullName>
    </submittedName>
</protein>
<dbReference type="AlphaFoldDB" id="A0A9D2DWR4"/>
<sequence length="84" mass="10389">MDSCQEFFIKFFIKFFFFFRIIKETRYIVTAKLQESKLLLAYSDRPLSEISNFFFFSSQSYFQNLFKRQFGITPLAYRKRHHKE</sequence>
<evidence type="ECO:0000313" key="6">
    <source>
        <dbReference type="Proteomes" id="UP000824044"/>
    </source>
</evidence>
<evidence type="ECO:0000259" key="4">
    <source>
        <dbReference type="PROSITE" id="PS01124"/>
    </source>
</evidence>
<keyword evidence="2" id="KW-0238">DNA-binding</keyword>
<dbReference type="GO" id="GO:0043565">
    <property type="term" value="F:sequence-specific DNA binding"/>
    <property type="evidence" value="ECO:0007669"/>
    <property type="project" value="InterPro"/>
</dbReference>
<proteinExistence type="predicted"/>
<reference evidence="5" key="1">
    <citation type="journal article" date="2021" name="PeerJ">
        <title>Extensive microbial diversity within the chicken gut microbiome revealed by metagenomics and culture.</title>
        <authorList>
            <person name="Gilroy R."/>
            <person name="Ravi A."/>
            <person name="Getino M."/>
            <person name="Pursley I."/>
            <person name="Horton D.L."/>
            <person name="Alikhan N.F."/>
            <person name="Baker D."/>
            <person name="Gharbi K."/>
            <person name="Hall N."/>
            <person name="Watson M."/>
            <person name="Adriaenssens E.M."/>
            <person name="Foster-Nyarko E."/>
            <person name="Jarju S."/>
            <person name="Secka A."/>
            <person name="Antonio M."/>
            <person name="Oren A."/>
            <person name="Chaudhuri R.R."/>
            <person name="La Ragione R."/>
            <person name="Hildebrand F."/>
            <person name="Pallen M.J."/>
        </authorList>
    </citation>
    <scope>NUCLEOTIDE SEQUENCE</scope>
    <source>
        <strain evidence="5">CHK33-5263</strain>
    </source>
</reference>
<evidence type="ECO:0000313" key="5">
    <source>
        <dbReference type="EMBL" id="HIZ24444.1"/>
    </source>
</evidence>
<dbReference type="SMART" id="SM00342">
    <property type="entry name" value="HTH_ARAC"/>
    <property type="match status" value="1"/>
</dbReference>
<keyword evidence="3" id="KW-0804">Transcription</keyword>